<dbReference type="SUPFAM" id="SSF51905">
    <property type="entry name" value="FAD/NAD(P)-binding domain"/>
    <property type="match status" value="1"/>
</dbReference>
<dbReference type="GO" id="GO:0071949">
    <property type="term" value="F:FAD binding"/>
    <property type="evidence" value="ECO:0007669"/>
    <property type="project" value="InterPro"/>
</dbReference>
<comment type="similarity">
    <text evidence="1">Belongs to the paxM FAD-dependent monooxygenase family.</text>
</comment>
<dbReference type="GO" id="GO:0004497">
    <property type="term" value="F:monooxygenase activity"/>
    <property type="evidence" value="ECO:0007669"/>
    <property type="project" value="UniProtKB-KW"/>
</dbReference>
<dbReference type="Proteomes" id="UP001358417">
    <property type="component" value="Unassembled WGS sequence"/>
</dbReference>
<keyword evidence="5" id="KW-0503">Monooxygenase</keyword>
<evidence type="ECO:0000256" key="3">
    <source>
        <dbReference type="ARBA" id="ARBA00022827"/>
    </source>
</evidence>
<dbReference type="PANTHER" id="PTHR13789:SF311">
    <property type="entry name" value="HYDROXYLASE, PUTATIVE (AFU_ORTHOLOGUE AFUA_5G10180)-RELATED"/>
    <property type="match status" value="1"/>
</dbReference>
<evidence type="ECO:0000259" key="7">
    <source>
        <dbReference type="Pfam" id="PF01494"/>
    </source>
</evidence>
<dbReference type="InterPro" id="IPR050493">
    <property type="entry name" value="FAD-dep_Monooxygenase_BioMet"/>
</dbReference>
<protein>
    <recommendedName>
        <fullName evidence="7">FAD-binding domain-containing protein</fullName>
    </recommendedName>
</protein>
<evidence type="ECO:0000256" key="2">
    <source>
        <dbReference type="ARBA" id="ARBA00022630"/>
    </source>
</evidence>
<keyword evidence="3" id="KW-0274">FAD</keyword>
<dbReference type="AlphaFoldDB" id="A0AAV9MS18"/>
<dbReference type="InterPro" id="IPR002938">
    <property type="entry name" value="FAD-bd"/>
</dbReference>
<accession>A0AAV9MS18</accession>
<keyword evidence="2" id="KW-0285">Flavoprotein</keyword>
<evidence type="ECO:0000313" key="8">
    <source>
        <dbReference type="EMBL" id="KAK5043518.1"/>
    </source>
</evidence>
<keyword evidence="9" id="KW-1185">Reference proteome</keyword>
<feature type="signal peptide" evidence="6">
    <location>
        <begin position="1"/>
        <end position="25"/>
    </location>
</feature>
<reference evidence="8 9" key="1">
    <citation type="submission" date="2023-08" db="EMBL/GenBank/DDBJ databases">
        <title>Black Yeasts Isolated from many extreme environments.</title>
        <authorList>
            <person name="Coleine C."/>
            <person name="Stajich J.E."/>
            <person name="Selbmann L."/>
        </authorList>
    </citation>
    <scope>NUCLEOTIDE SEQUENCE [LARGE SCALE GENOMIC DNA]</scope>
    <source>
        <strain evidence="8 9">CCFEE 5792</strain>
    </source>
</reference>
<dbReference type="PRINTS" id="PR00420">
    <property type="entry name" value="RNGMNOXGNASE"/>
</dbReference>
<keyword evidence="6" id="KW-0732">Signal</keyword>
<comment type="caution">
    <text evidence="8">The sequence shown here is derived from an EMBL/GenBank/DDBJ whole genome shotgun (WGS) entry which is preliminary data.</text>
</comment>
<feature type="domain" description="FAD-binding" evidence="7">
    <location>
        <begin position="12"/>
        <end position="335"/>
    </location>
</feature>
<gene>
    <name evidence="8" type="ORF">LTR84_011449</name>
</gene>
<evidence type="ECO:0000313" key="9">
    <source>
        <dbReference type="Proteomes" id="UP001358417"/>
    </source>
</evidence>
<evidence type="ECO:0000256" key="6">
    <source>
        <dbReference type="SAM" id="SignalP"/>
    </source>
</evidence>
<keyword evidence="4" id="KW-0560">Oxidoreductase</keyword>
<sequence>MATACLFDPLHILIVGAGTGGLACALACRQAKPPIRVTLLERASELLPIGAGIQIPPNAARIMDSFGLSEKLVQAGGIIMDAHVLRRYANGSVLVDKSWVPQMRDQYGADWLAEYQLMLVDEVKRAGVDMRMGAEVIKVNIDSNEPSVVLKDGSILFADVVVGADGLWSTTRNYVLELPVTPRETGDLAYRGTFSAQQLASLKDERISELLSSSSVQVWMGPQKHVVFYPVRSHTEFNLVLLCPDTVPKGKRTAEGNLKEMEELFEGWDPILRKLISGLKTALKWKLHHVPRQETWTKGASVLIGDASHPTLPYQAQGAAMAIEDGAVLGLLLSHLDAHRQANRGDKHAQVASILRLFERLRKQRTEINVAGAVEKQDFYHLPDGDLQVERDQVLSDIAQTDFKAQCKWSWGDKSYNDELLGFDVLHDAEEGFKAWIEHECPMA</sequence>
<dbReference type="RefSeq" id="XP_064699905.1">
    <property type="nucleotide sequence ID" value="XM_064854979.1"/>
</dbReference>
<evidence type="ECO:0000256" key="1">
    <source>
        <dbReference type="ARBA" id="ARBA00007992"/>
    </source>
</evidence>
<dbReference type="EMBL" id="JAVRRD010000059">
    <property type="protein sequence ID" value="KAK5043518.1"/>
    <property type="molecule type" value="Genomic_DNA"/>
</dbReference>
<dbReference type="SUPFAM" id="SSF54373">
    <property type="entry name" value="FAD-linked reductases, C-terminal domain"/>
    <property type="match status" value="1"/>
</dbReference>
<evidence type="ECO:0000256" key="4">
    <source>
        <dbReference type="ARBA" id="ARBA00023002"/>
    </source>
</evidence>
<organism evidence="8 9">
    <name type="scientific">Exophiala bonariae</name>
    <dbReference type="NCBI Taxonomy" id="1690606"/>
    <lineage>
        <taxon>Eukaryota</taxon>
        <taxon>Fungi</taxon>
        <taxon>Dikarya</taxon>
        <taxon>Ascomycota</taxon>
        <taxon>Pezizomycotina</taxon>
        <taxon>Eurotiomycetes</taxon>
        <taxon>Chaetothyriomycetidae</taxon>
        <taxon>Chaetothyriales</taxon>
        <taxon>Herpotrichiellaceae</taxon>
        <taxon>Exophiala</taxon>
    </lineage>
</organism>
<dbReference type="InterPro" id="IPR036188">
    <property type="entry name" value="FAD/NAD-bd_sf"/>
</dbReference>
<feature type="chain" id="PRO_5044012735" description="FAD-binding domain-containing protein" evidence="6">
    <location>
        <begin position="26"/>
        <end position="444"/>
    </location>
</feature>
<proteinExistence type="inferred from homology"/>
<evidence type="ECO:0000256" key="5">
    <source>
        <dbReference type="ARBA" id="ARBA00023033"/>
    </source>
</evidence>
<name>A0AAV9MS18_9EURO</name>
<dbReference type="GeneID" id="89979600"/>
<dbReference type="PANTHER" id="PTHR13789">
    <property type="entry name" value="MONOOXYGENASE"/>
    <property type="match status" value="1"/>
</dbReference>
<dbReference type="Pfam" id="PF01494">
    <property type="entry name" value="FAD_binding_3"/>
    <property type="match status" value="1"/>
</dbReference>
<dbReference type="Gene3D" id="3.50.50.60">
    <property type="entry name" value="FAD/NAD(P)-binding domain"/>
    <property type="match status" value="1"/>
</dbReference>